<organism evidence="1 2">
    <name type="scientific">Streptosporangium canum</name>
    <dbReference type="NCBI Taxonomy" id="324952"/>
    <lineage>
        <taxon>Bacteria</taxon>
        <taxon>Bacillati</taxon>
        <taxon>Actinomycetota</taxon>
        <taxon>Actinomycetes</taxon>
        <taxon>Streptosporangiales</taxon>
        <taxon>Streptosporangiaceae</taxon>
        <taxon>Streptosporangium</taxon>
    </lineage>
</organism>
<name>A0A1I4CPB0_9ACTN</name>
<dbReference type="EMBL" id="FOQY01000037">
    <property type="protein sequence ID" value="SFK83078.1"/>
    <property type="molecule type" value="Genomic_DNA"/>
</dbReference>
<accession>A0A1I4CPB0</accession>
<proteinExistence type="predicted"/>
<dbReference type="AlphaFoldDB" id="A0A1I4CPB0"/>
<sequence length="85" mass="9044">MPTTMSVSELAQVLFASALQVSDNPSPDQVRTVIADVLRACHEDLAFCAGCVAQEAGDHPEAYATRMRWALCAAHQVDPATLATT</sequence>
<reference evidence="2" key="1">
    <citation type="submission" date="2016-10" db="EMBL/GenBank/DDBJ databases">
        <authorList>
            <person name="Varghese N."/>
            <person name="Submissions S."/>
        </authorList>
    </citation>
    <scope>NUCLEOTIDE SEQUENCE [LARGE SCALE GENOMIC DNA]</scope>
    <source>
        <strain evidence="2">CGMCC 4.2126</strain>
    </source>
</reference>
<protein>
    <submittedName>
        <fullName evidence="1">Uncharacterized protein</fullName>
    </submittedName>
</protein>
<keyword evidence="2" id="KW-1185">Reference proteome</keyword>
<dbReference type="Proteomes" id="UP000199111">
    <property type="component" value="Unassembled WGS sequence"/>
</dbReference>
<evidence type="ECO:0000313" key="1">
    <source>
        <dbReference type="EMBL" id="SFK83078.1"/>
    </source>
</evidence>
<evidence type="ECO:0000313" key="2">
    <source>
        <dbReference type="Proteomes" id="UP000199111"/>
    </source>
</evidence>
<gene>
    <name evidence="1" type="ORF">SAMN05216275_13710</name>
</gene>